<dbReference type="GO" id="GO:0050660">
    <property type="term" value="F:flavin adenine dinucleotide binding"/>
    <property type="evidence" value="ECO:0007669"/>
    <property type="project" value="InterPro"/>
</dbReference>
<name>A0A656HKJ8_THINJ</name>
<dbReference type="GO" id="GO:0004499">
    <property type="term" value="F:N,N-dimethylaniline monooxygenase activity"/>
    <property type="evidence" value="ECO:0007669"/>
    <property type="project" value="InterPro"/>
</dbReference>
<evidence type="ECO:0000256" key="4">
    <source>
        <dbReference type="ARBA" id="ARBA00022857"/>
    </source>
</evidence>
<keyword evidence="3" id="KW-0274">FAD</keyword>
<dbReference type="PANTHER" id="PTHR23023">
    <property type="entry name" value="DIMETHYLANILINE MONOOXYGENASE"/>
    <property type="match status" value="1"/>
</dbReference>
<dbReference type="Pfam" id="PF00743">
    <property type="entry name" value="FMO-like"/>
    <property type="match status" value="2"/>
</dbReference>
<evidence type="ECO:0000313" key="7">
    <source>
        <dbReference type="Proteomes" id="UP000005317"/>
    </source>
</evidence>
<keyword evidence="7" id="KW-1185">Reference proteome</keyword>
<dbReference type="AlphaFoldDB" id="A0A656HKJ8"/>
<dbReference type="OrthoDB" id="9790219at2"/>
<dbReference type="PIRSF" id="PIRSF000332">
    <property type="entry name" value="FMO"/>
    <property type="match status" value="1"/>
</dbReference>
<comment type="similarity">
    <text evidence="1">Belongs to the FMO family.</text>
</comment>
<dbReference type="InterPro" id="IPR036188">
    <property type="entry name" value="FAD/NAD-bd_sf"/>
</dbReference>
<dbReference type="InterPro" id="IPR050346">
    <property type="entry name" value="FMO-like"/>
</dbReference>
<keyword evidence="4" id="KW-0521">NADP</keyword>
<evidence type="ECO:0000256" key="3">
    <source>
        <dbReference type="ARBA" id="ARBA00022827"/>
    </source>
</evidence>
<protein>
    <submittedName>
        <fullName evidence="6">FAD-dependent pyridine nucleotide-disulfide oxidoreductase</fullName>
    </submittedName>
</protein>
<dbReference type="PRINTS" id="PR00370">
    <property type="entry name" value="FMOXYGENASE"/>
</dbReference>
<dbReference type="Gene3D" id="3.50.50.60">
    <property type="entry name" value="FAD/NAD(P)-binding domain"/>
    <property type="match status" value="3"/>
</dbReference>
<evidence type="ECO:0000256" key="2">
    <source>
        <dbReference type="ARBA" id="ARBA00022630"/>
    </source>
</evidence>
<accession>A0A656HKJ8</accession>
<keyword evidence="2" id="KW-0285">Flavoprotein</keyword>
<keyword evidence="5" id="KW-0560">Oxidoreductase</keyword>
<dbReference type="InterPro" id="IPR020946">
    <property type="entry name" value="Flavin_mOase-like"/>
</dbReference>
<dbReference type="GO" id="GO:0050661">
    <property type="term" value="F:NADP binding"/>
    <property type="evidence" value="ECO:0007669"/>
    <property type="project" value="InterPro"/>
</dbReference>
<gene>
    <name evidence="6" type="ORF">Thini_4321</name>
</gene>
<evidence type="ECO:0000256" key="5">
    <source>
        <dbReference type="ARBA" id="ARBA00023002"/>
    </source>
</evidence>
<dbReference type="RefSeq" id="WP_002710670.1">
    <property type="nucleotide sequence ID" value="NZ_JH651384.1"/>
</dbReference>
<sequence>MKKVCVIGGGASGLTAIKQLMDEGHEVTCYEKSSAVGGVFNYGSPNGRSIKSTVLTISNYLMAFSDYPPKGHRYFWTHEEYKQYLANYVKEFGLQERIVFDTEVLNLRKLDNQYQVVTRHNPTQTQKTEEYEAVVVCSGIHESRKIPPVTGIETFTGDIVHTQDFTDPNNAFSDASAFANKRVLCVGIGESAVDIVREVSKVTADCHLLMRSYPFLVPRVLHNTTADCTTTRAFHATYHPSENILYYRLGDWMLRAASFFGKLFVKEKQPALDAFNQPLEKKSLDFDTEYNEESLKLIKVWNQLSGGRRFSTKNVSFVPQVLNGSINVAVTSLESINGNTVKFSDGRSVEVDSIIFNTGFQHDLSFIEGFELKDNSVRNMFMHTFHEDWPNCAFIGWARPTSGGIPACAEMTARYFALLLSGKRSLPTDVPQRIEADKAFYKEALSDSPDIHSLILWKRYMDSYADLIGVRVRLWKYLLNPSLFLRLLYGTMLPVQYRLEGPHASPEVAKQTIMNLPLTSQLPFSLNDARNAIKAAILKRSDKYNESVFEVDFFPECQITEKDIEKYRFAANTK</sequence>
<dbReference type="Proteomes" id="UP000005317">
    <property type="component" value="Unassembled WGS sequence"/>
</dbReference>
<organism evidence="6 7">
    <name type="scientific">Thiothrix nivea (strain ATCC 35100 / DSM 5205 / JP2)</name>
    <dbReference type="NCBI Taxonomy" id="870187"/>
    <lineage>
        <taxon>Bacteria</taxon>
        <taxon>Pseudomonadati</taxon>
        <taxon>Pseudomonadota</taxon>
        <taxon>Gammaproteobacteria</taxon>
        <taxon>Thiotrichales</taxon>
        <taxon>Thiotrichaceae</taxon>
        <taxon>Thiothrix</taxon>
    </lineage>
</organism>
<evidence type="ECO:0000256" key="1">
    <source>
        <dbReference type="ARBA" id="ARBA00009183"/>
    </source>
</evidence>
<reference evidence="7" key="1">
    <citation type="journal article" date="2011" name="Stand. Genomic Sci.">
        <title>Genome sequence of the filamentous, gliding Thiothrix nivea neotype strain (JP2(T)).</title>
        <authorList>
            <person name="Lapidus A."/>
            <person name="Nolan M."/>
            <person name="Lucas S."/>
            <person name="Glavina Del Rio T."/>
            <person name="Tice H."/>
            <person name="Cheng J.F."/>
            <person name="Tapia R."/>
            <person name="Han C."/>
            <person name="Goodwin L."/>
            <person name="Pitluck S."/>
            <person name="Liolios K."/>
            <person name="Pagani I."/>
            <person name="Ivanova N."/>
            <person name="Huntemann M."/>
            <person name="Mavromatis K."/>
            <person name="Mikhailova N."/>
            <person name="Pati A."/>
            <person name="Chen A."/>
            <person name="Palaniappan K."/>
            <person name="Land M."/>
            <person name="Brambilla E.M."/>
            <person name="Rohde M."/>
            <person name="Abt B."/>
            <person name="Verbarg S."/>
            <person name="Goker M."/>
            <person name="Bristow J."/>
            <person name="Eisen J.A."/>
            <person name="Markowitz V."/>
            <person name="Hugenholtz P."/>
            <person name="Kyrpides N.C."/>
            <person name="Klenk H.P."/>
            <person name="Woyke T."/>
        </authorList>
    </citation>
    <scope>NUCLEOTIDE SEQUENCE [LARGE SCALE GENOMIC DNA]</scope>
    <source>
        <strain evidence="7">ATCC 35100 / DSM 5205 / JP2</strain>
    </source>
</reference>
<proteinExistence type="inferred from homology"/>
<dbReference type="EMBL" id="JH651384">
    <property type="protein sequence ID" value="EIJ36803.1"/>
    <property type="molecule type" value="Genomic_DNA"/>
</dbReference>
<dbReference type="SUPFAM" id="SSF51905">
    <property type="entry name" value="FAD/NAD(P)-binding domain"/>
    <property type="match status" value="2"/>
</dbReference>
<evidence type="ECO:0000313" key="6">
    <source>
        <dbReference type="EMBL" id="EIJ36803.1"/>
    </source>
</evidence>
<dbReference type="InterPro" id="IPR000960">
    <property type="entry name" value="Flavin_mOase"/>
</dbReference>